<dbReference type="EMBL" id="KZ613777">
    <property type="protein sequence ID" value="PMD63896.1"/>
    <property type="molecule type" value="Genomic_DNA"/>
</dbReference>
<evidence type="ECO:0000313" key="2">
    <source>
        <dbReference type="EMBL" id="PMD63896.1"/>
    </source>
</evidence>
<dbReference type="RefSeq" id="XP_024740800.1">
    <property type="nucleotide sequence ID" value="XM_024882641.1"/>
</dbReference>
<name>A0A2J6TLL2_9HELO</name>
<sequence>MPESGKITPETFQRHREGRYKDDDSRFPVIPTPSQIGSSKQLSDENGPSSQQTAAASRKISCVPIDLKRPLAIVAVYPMPDFGVLSEEDAETGREDLERRIASKEISFGEEFANGEAEMVYYTRWTLICYIVKAPVYADYFSGISGLGKKLASIQSVAPVSYEKVMDENVPTNTRHISVVDFENLTPGMPPLFVVHGLADSCAFRG</sequence>
<dbReference type="InParanoid" id="A0A2J6TLL2"/>
<keyword evidence="3" id="KW-1185">Reference proteome</keyword>
<dbReference type="STRING" id="1095630.A0A2J6TLL2"/>
<evidence type="ECO:0000256" key="1">
    <source>
        <dbReference type="SAM" id="MobiDB-lite"/>
    </source>
</evidence>
<organism evidence="2 3">
    <name type="scientific">Hyaloscypha bicolor E</name>
    <dbReference type="NCBI Taxonomy" id="1095630"/>
    <lineage>
        <taxon>Eukaryota</taxon>
        <taxon>Fungi</taxon>
        <taxon>Dikarya</taxon>
        <taxon>Ascomycota</taxon>
        <taxon>Pezizomycotina</taxon>
        <taxon>Leotiomycetes</taxon>
        <taxon>Helotiales</taxon>
        <taxon>Hyaloscyphaceae</taxon>
        <taxon>Hyaloscypha</taxon>
        <taxon>Hyaloscypha bicolor</taxon>
    </lineage>
</organism>
<protein>
    <submittedName>
        <fullName evidence="2">Uncharacterized protein</fullName>
    </submittedName>
</protein>
<dbReference type="GeneID" id="36590718"/>
<feature type="region of interest" description="Disordered" evidence="1">
    <location>
        <begin position="1"/>
        <end position="55"/>
    </location>
</feature>
<gene>
    <name evidence="2" type="ORF">K444DRAFT_626380</name>
</gene>
<accession>A0A2J6TLL2</accession>
<dbReference type="AlphaFoldDB" id="A0A2J6TLL2"/>
<feature type="compositionally biased region" description="Basic and acidic residues" evidence="1">
    <location>
        <begin position="12"/>
        <end position="26"/>
    </location>
</feature>
<dbReference type="OrthoDB" id="19653at2759"/>
<evidence type="ECO:0000313" key="3">
    <source>
        <dbReference type="Proteomes" id="UP000235371"/>
    </source>
</evidence>
<reference evidence="2 3" key="1">
    <citation type="submission" date="2016-04" db="EMBL/GenBank/DDBJ databases">
        <title>A degradative enzymes factory behind the ericoid mycorrhizal symbiosis.</title>
        <authorList>
            <consortium name="DOE Joint Genome Institute"/>
            <person name="Martino E."/>
            <person name="Morin E."/>
            <person name="Grelet G."/>
            <person name="Kuo A."/>
            <person name="Kohler A."/>
            <person name="Daghino S."/>
            <person name="Barry K."/>
            <person name="Choi C."/>
            <person name="Cichocki N."/>
            <person name="Clum A."/>
            <person name="Copeland A."/>
            <person name="Hainaut M."/>
            <person name="Haridas S."/>
            <person name="Labutti K."/>
            <person name="Lindquist E."/>
            <person name="Lipzen A."/>
            <person name="Khouja H.-R."/>
            <person name="Murat C."/>
            <person name="Ohm R."/>
            <person name="Olson A."/>
            <person name="Spatafora J."/>
            <person name="Veneault-Fourrey C."/>
            <person name="Henrissat B."/>
            <person name="Grigoriev I."/>
            <person name="Martin F."/>
            <person name="Perotto S."/>
        </authorList>
    </citation>
    <scope>NUCLEOTIDE SEQUENCE [LARGE SCALE GENOMIC DNA]</scope>
    <source>
        <strain evidence="2 3">E</strain>
    </source>
</reference>
<proteinExistence type="predicted"/>
<feature type="compositionally biased region" description="Polar residues" evidence="1">
    <location>
        <begin position="32"/>
        <end position="55"/>
    </location>
</feature>
<dbReference type="Proteomes" id="UP000235371">
    <property type="component" value="Unassembled WGS sequence"/>
</dbReference>